<evidence type="ECO:0000256" key="6">
    <source>
        <dbReference type="ARBA" id="ARBA00023163"/>
    </source>
</evidence>
<keyword evidence="6" id="KW-0804">Transcription</keyword>
<protein>
    <recommendedName>
        <fullName evidence="10">Zn(2)-C6 fungal-type domain-containing protein</fullName>
    </recommendedName>
</protein>
<dbReference type="GO" id="GO:0043565">
    <property type="term" value="F:sequence-specific DNA binding"/>
    <property type="evidence" value="ECO:0007669"/>
    <property type="project" value="TreeGrafter"/>
</dbReference>
<accession>A0A9P4W4H9</accession>
<evidence type="ECO:0000256" key="8">
    <source>
        <dbReference type="SAM" id="MobiDB-lite"/>
    </source>
</evidence>
<dbReference type="SMART" id="SM00906">
    <property type="entry name" value="Fungal_trans"/>
    <property type="match status" value="1"/>
</dbReference>
<dbReference type="Proteomes" id="UP000801428">
    <property type="component" value="Unassembled WGS sequence"/>
</dbReference>
<dbReference type="GO" id="GO:0045944">
    <property type="term" value="P:positive regulation of transcription by RNA polymerase II"/>
    <property type="evidence" value="ECO:0007669"/>
    <property type="project" value="TreeGrafter"/>
</dbReference>
<comment type="caution">
    <text evidence="11">The sequence shown here is derived from an EMBL/GenBank/DDBJ whole genome shotgun (WGS) entry which is preliminary data.</text>
</comment>
<keyword evidence="3" id="KW-0862">Zinc</keyword>
<evidence type="ECO:0000256" key="9">
    <source>
        <dbReference type="SAM" id="Phobius"/>
    </source>
</evidence>
<dbReference type="GO" id="GO:0008270">
    <property type="term" value="F:zinc ion binding"/>
    <property type="evidence" value="ECO:0007669"/>
    <property type="project" value="InterPro"/>
</dbReference>
<dbReference type="GO" id="GO:0005634">
    <property type="term" value="C:nucleus"/>
    <property type="evidence" value="ECO:0007669"/>
    <property type="project" value="UniProtKB-SubCell"/>
</dbReference>
<dbReference type="Pfam" id="PF00172">
    <property type="entry name" value="Zn_clus"/>
    <property type="match status" value="1"/>
</dbReference>
<dbReference type="PROSITE" id="PS50048">
    <property type="entry name" value="ZN2_CY6_FUNGAL_2"/>
    <property type="match status" value="1"/>
</dbReference>
<evidence type="ECO:0000256" key="2">
    <source>
        <dbReference type="ARBA" id="ARBA00022723"/>
    </source>
</evidence>
<evidence type="ECO:0000256" key="3">
    <source>
        <dbReference type="ARBA" id="ARBA00022833"/>
    </source>
</evidence>
<feature type="transmembrane region" description="Helical" evidence="9">
    <location>
        <begin position="569"/>
        <end position="591"/>
    </location>
</feature>
<keyword evidence="9" id="KW-0812">Transmembrane</keyword>
<dbReference type="PANTHER" id="PTHR47782">
    <property type="entry name" value="ZN(II)2CYS6 TRANSCRIPTION FACTOR (EUROFUNG)-RELATED"/>
    <property type="match status" value="1"/>
</dbReference>
<keyword evidence="9" id="KW-0472">Membrane</keyword>
<feature type="region of interest" description="Disordered" evidence="8">
    <location>
        <begin position="101"/>
        <end position="131"/>
    </location>
</feature>
<dbReference type="CDD" id="cd00067">
    <property type="entry name" value="GAL4"/>
    <property type="match status" value="1"/>
</dbReference>
<dbReference type="Gene3D" id="4.10.240.10">
    <property type="entry name" value="Zn(2)-C6 fungal-type DNA-binding domain"/>
    <property type="match status" value="1"/>
</dbReference>
<organism evidence="11 12">
    <name type="scientific">Curvularia kusanoi</name>
    <name type="common">Cochliobolus kusanoi</name>
    <dbReference type="NCBI Taxonomy" id="90978"/>
    <lineage>
        <taxon>Eukaryota</taxon>
        <taxon>Fungi</taxon>
        <taxon>Dikarya</taxon>
        <taxon>Ascomycota</taxon>
        <taxon>Pezizomycotina</taxon>
        <taxon>Dothideomycetes</taxon>
        <taxon>Pleosporomycetidae</taxon>
        <taxon>Pleosporales</taxon>
        <taxon>Pleosporineae</taxon>
        <taxon>Pleosporaceae</taxon>
        <taxon>Curvularia</taxon>
    </lineage>
</organism>
<dbReference type="CDD" id="cd12148">
    <property type="entry name" value="fungal_TF_MHR"/>
    <property type="match status" value="1"/>
</dbReference>
<dbReference type="SMART" id="SM00066">
    <property type="entry name" value="GAL4"/>
    <property type="match status" value="1"/>
</dbReference>
<evidence type="ECO:0000256" key="7">
    <source>
        <dbReference type="ARBA" id="ARBA00023242"/>
    </source>
</evidence>
<keyword evidence="9" id="KW-1133">Transmembrane helix</keyword>
<dbReference type="GO" id="GO:0006351">
    <property type="term" value="P:DNA-templated transcription"/>
    <property type="evidence" value="ECO:0007669"/>
    <property type="project" value="InterPro"/>
</dbReference>
<dbReference type="PROSITE" id="PS00463">
    <property type="entry name" value="ZN2_CY6_FUNGAL_1"/>
    <property type="match status" value="1"/>
</dbReference>
<dbReference type="PANTHER" id="PTHR47782:SF12">
    <property type="entry name" value="ZN(II)2CYS6 TRANSCRIPTION FACTOR (EUROFUNG)"/>
    <property type="match status" value="1"/>
</dbReference>
<gene>
    <name evidence="11" type="ORF">E8E13_004887</name>
</gene>
<sequence length="691" mass="78579">MSHVPQPSPFSPREDANVNARKRQRTACDRCKSRKQRCDGIYPRCTNCTRAAAICSRPPECGDGSHPYTRALEDQVAYLEARILAVEQQRQREQAQQQIQQQEQSIQQQEQTSSQQPGALPFVDISATPDNPIPIELEDPLAATPQSRHSVADVVGMLSLGNGNIGAQSYIGSSSGYGLATDLGRMVQSTVLNKALWLSSSSNERTENSFSICTPSRKITVQELRTNPVELPADDLGEKLINTYLTRIHPRFPFLYRPDVWAAHHSRHGLSEQLNQQERSGPQFASAAYHNNGFALFILHMVYAIGALCLRLTEDYKDTSPEQFYVSAMQHVACVREADPVHNLAAIVLLVLYHLRSESRNGLWHLTGLAMRTVTDMGLHRKASTQRLRPFEAQLRRRLFWSIYALESIFASTFGRPVSLSDCDIDQPLPLAIDDDDRLRQAMTDDEYIAHTDNHVPDGLTQFVLLSQLHIFEARIQRTIYRVDRTIDSLQPKMDRLITDLETWHRNMPMTLSKSDHDRVLLHYYRTVRILLQPFISILHPTSEPFRKCAHAAGQICQIHKQLHRTSEYAHSFVAVHTVFVSGITLLYALWRGREKMWSFTISNDIRAASCVLSIMGERALWIRHFRDTFDIMVEATMTVMQEPDVSASDREELRDPIAAAQEADFSIFEDLHVDHGALDMARELVEWMQS</sequence>
<dbReference type="InterPro" id="IPR052202">
    <property type="entry name" value="Yeast_MetPath_Reg"/>
</dbReference>
<dbReference type="InterPro" id="IPR036864">
    <property type="entry name" value="Zn2-C6_fun-type_DNA-bd_sf"/>
</dbReference>
<proteinExistence type="predicted"/>
<name>A0A9P4W4H9_CURKU</name>
<dbReference type="Pfam" id="PF04082">
    <property type="entry name" value="Fungal_trans"/>
    <property type="match status" value="1"/>
</dbReference>
<evidence type="ECO:0000256" key="5">
    <source>
        <dbReference type="ARBA" id="ARBA00023125"/>
    </source>
</evidence>
<keyword evidence="12" id="KW-1185">Reference proteome</keyword>
<dbReference type="InterPro" id="IPR007219">
    <property type="entry name" value="XnlR_reg_dom"/>
</dbReference>
<evidence type="ECO:0000256" key="1">
    <source>
        <dbReference type="ARBA" id="ARBA00004123"/>
    </source>
</evidence>
<comment type="subcellular location">
    <subcellularLocation>
        <location evidence="1">Nucleus</location>
    </subcellularLocation>
</comment>
<dbReference type="OrthoDB" id="25921at2759"/>
<keyword evidence="2" id="KW-0479">Metal-binding</keyword>
<feature type="region of interest" description="Disordered" evidence="8">
    <location>
        <begin position="1"/>
        <end position="26"/>
    </location>
</feature>
<keyword evidence="4" id="KW-0805">Transcription regulation</keyword>
<feature type="compositionally biased region" description="Pro residues" evidence="8">
    <location>
        <begin position="1"/>
        <end position="10"/>
    </location>
</feature>
<keyword evidence="5" id="KW-0238">DNA-binding</keyword>
<evidence type="ECO:0000313" key="11">
    <source>
        <dbReference type="EMBL" id="KAF2998532.1"/>
    </source>
</evidence>
<dbReference type="SUPFAM" id="SSF57701">
    <property type="entry name" value="Zn2/Cys6 DNA-binding domain"/>
    <property type="match status" value="1"/>
</dbReference>
<keyword evidence="7" id="KW-0539">Nucleus</keyword>
<dbReference type="EMBL" id="SWKU01000019">
    <property type="protein sequence ID" value="KAF2998532.1"/>
    <property type="molecule type" value="Genomic_DNA"/>
</dbReference>
<evidence type="ECO:0000259" key="10">
    <source>
        <dbReference type="PROSITE" id="PS50048"/>
    </source>
</evidence>
<dbReference type="AlphaFoldDB" id="A0A9P4W4H9"/>
<dbReference type="InterPro" id="IPR001138">
    <property type="entry name" value="Zn2Cys6_DnaBD"/>
</dbReference>
<dbReference type="GO" id="GO:0000981">
    <property type="term" value="F:DNA-binding transcription factor activity, RNA polymerase II-specific"/>
    <property type="evidence" value="ECO:0007669"/>
    <property type="project" value="InterPro"/>
</dbReference>
<reference evidence="11" key="1">
    <citation type="submission" date="2019-04" db="EMBL/GenBank/DDBJ databases">
        <title>Sequencing of skin fungus with MAO and IRED activity.</title>
        <authorList>
            <person name="Marsaioli A.J."/>
            <person name="Bonatto J.M.C."/>
            <person name="Reis Junior O."/>
        </authorList>
    </citation>
    <scope>NUCLEOTIDE SEQUENCE</scope>
    <source>
        <strain evidence="11">30M1</strain>
    </source>
</reference>
<feature type="domain" description="Zn(2)-C6 fungal-type" evidence="10">
    <location>
        <begin position="27"/>
        <end position="57"/>
    </location>
</feature>
<feature type="compositionally biased region" description="Low complexity" evidence="8">
    <location>
        <begin position="101"/>
        <end position="116"/>
    </location>
</feature>
<evidence type="ECO:0000313" key="12">
    <source>
        <dbReference type="Proteomes" id="UP000801428"/>
    </source>
</evidence>
<evidence type="ECO:0000256" key="4">
    <source>
        <dbReference type="ARBA" id="ARBA00023015"/>
    </source>
</evidence>